<comment type="subcellular location">
    <subcellularLocation>
        <location evidence="1">Cytoplasmic vesicle</location>
        <location evidence="1">Clathrin-coated vesicle</location>
    </subcellularLocation>
</comment>
<evidence type="ECO:0000256" key="2">
    <source>
        <dbReference type="ARBA" id="ARBA00005490"/>
    </source>
</evidence>
<dbReference type="OMA" id="HYKNTNL"/>
<protein>
    <recommendedName>
        <fullName evidence="14">Auxilin</fullName>
        <ecNumber evidence="3">2.7.11.13</ecNumber>
    </recommendedName>
    <alternativeName>
        <fullName evidence="15">DnaJ homolog subfamily C member 6</fullName>
    </alternativeName>
</protein>
<dbReference type="FunCoup" id="E9GV68">
    <property type="interactions" value="1076"/>
</dbReference>
<dbReference type="HOGENOM" id="CLU_007537_0_0_1"/>
<evidence type="ECO:0000259" key="21">
    <source>
        <dbReference type="PROSITE" id="PS51181"/>
    </source>
</evidence>
<evidence type="ECO:0000259" key="18">
    <source>
        <dbReference type="PROSITE" id="PS50011"/>
    </source>
</evidence>
<dbReference type="InterPro" id="IPR000719">
    <property type="entry name" value="Prot_kinase_dom"/>
</dbReference>
<evidence type="ECO:0000313" key="23">
    <source>
        <dbReference type="EMBL" id="EFX76608.1"/>
    </source>
</evidence>
<evidence type="ECO:0000256" key="15">
    <source>
        <dbReference type="ARBA" id="ARBA00075670"/>
    </source>
</evidence>
<comment type="subunit">
    <text evidence="13">Forms a complex composed of HSPA8, CLTC and DNAJC6. Interacts with HSPA8/HSC70 in an ATP-dependent manner; this interaction stimulates the HSPA8's ATPase activity. Interacts with CLTC; this interaction produces a local change in heavy-chain contacts, creating a detectable global distortion of the clathrin coat. Interacts with AP2A2. Interacts with DNM1(GTP-bound form); this interaction allows clathrin-coated vesicle (CCV) formation at the plasma membrane.</text>
</comment>
<dbReference type="GO" id="GO:0005524">
    <property type="term" value="F:ATP binding"/>
    <property type="evidence" value="ECO:0007669"/>
    <property type="project" value="UniProtKB-UniRule"/>
</dbReference>
<feature type="domain" description="J" evidence="20">
    <location>
        <begin position="1148"/>
        <end position="1214"/>
    </location>
</feature>
<dbReference type="InterPro" id="IPR035892">
    <property type="entry name" value="C2_domain_sf"/>
</dbReference>
<dbReference type="PROSITE" id="PS50011">
    <property type="entry name" value="PROTEIN_KINASE_DOM"/>
    <property type="match status" value="1"/>
</dbReference>
<dbReference type="eggNOG" id="KOG1989">
    <property type="taxonomic scope" value="Eukaryota"/>
</dbReference>
<dbReference type="GO" id="GO:0072583">
    <property type="term" value="P:clathrin-dependent endocytosis"/>
    <property type="evidence" value="ECO:0000318"/>
    <property type="project" value="GO_Central"/>
</dbReference>
<feature type="compositionally biased region" description="Low complexity" evidence="17">
    <location>
        <begin position="988"/>
        <end position="1001"/>
    </location>
</feature>
<dbReference type="GO" id="GO:0031982">
    <property type="term" value="C:vesicle"/>
    <property type="evidence" value="ECO:0000318"/>
    <property type="project" value="GO_Central"/>
</dbReference>
<dbReference type="SUPFAM" id="SSF46565">
    <property type="entry name" value="Chaperone J-domain"/>
    <property type="match status" value="1"/>
</dbReference>
<feature type="domain" description="C2 tensin-type" evidence="22">
    <location>
        <begin position="536"/>
        <end position="678"/>
    </location>
</feature>
<dbReference type="InterPro" id="IPR014020">
    <property type="entry name" value="Tensin_C2-dom"/>
</dbReference>
<evidence type="ECO:0000259" key="22">
    <source>
        <dbReference type="PROSITE" id="PS51182"/>
    </source>
</evidence>
<evidence type="ECO:0000256" key="5">
    <source>
        <dbReference type="ARBA" id="ARBA00022737"/>
    </source>
</evidence>
<keyword evidence="10" id="KW-0729">SH3-binding</keyword>
<dbReference type="PhylomeDB" id="E9GV68"/>
<dbReference type="AlphaFoldDB" id="E9GV68"/>
<keyword evidence="7" id="KW-0378">Hydrolase</keyword>
<dbReference type="GO" id="GO:0004697">
    <property type="term" value="F:diacylglycerol-dependent serine/threonine kinase activity"/>
    <property type="evidence" value="ECO:0007669"/>
    <property type="project" value="UniProtKB-EC"/>
</dbReference>
<dbReference type="GO" id="GO:0004721">
    <property type="term" value="F:phosphoprotein phosphatase activity"/>
    <property type="evidence" value="ECO:0007669"/>
    <property type="project" value="UniProtKB-KW"/>
</dbReference>
<keyword evidence="8 16" id="KW-0067">ATP-binding</keyword>
<dbReference type="PROSITE" id="PS50076">
    <property type="entry name" value="DNAJ_2"/>
    <property type="match status" value="1"/>
</dbReference>
<dbReference type="InterPro" id="IPR008271">
    <property type="entry name" value="Ser/Thr_kinase_AS"/>
</dbReference>
<evidence type="ECO:0000259" key="20">
    <source>
        <dbReference type="PROSITE" id="PS50076"/>
    </source>
</evidence>
<dbReference type="PROSITE" id="PS51181">
    <property type="entry name" value="PPASE_TENSIN"/>
    <property type="match status" value="1"/>
</dbReference>
<feature type="region of interest" description="Disordered" evidence="17">
    <location>
        <begin position="988"/>
        <end position="1050"/>
    </location>
</feature>
<keyword evidence="4" id="KW-0597">Phosphoprotein</keyword>
<dbReference type="SMART" id="SM00220">
    <property type="entry name" value="S_TKc"/>
    <property type="match status" value="1"/>
</dbReference>
<dbReference type="Pfam" id="PF00069">
    <property type="entry name" value="Pkinase"/>
    <property type="match status" value="1"/>
</dbReference>
<dbReference type="PANTHER" id="PTHR22967:SF105">
    <property type="entry name" value="CYCLIN-G-ASSOCIATED KINASE"/>
    <property type="match status" value="1"/>
</dbReference>
<sequence length="1214" mass="132892">MVNVNSVQLRIKRQIGEGGYAFVFIAQDVQSNQDYALKRLIAADTDAVKSIIQEVAFLKKLAGHPHVINFISACCNDRGGGSKEYLVVTELCSGGALFDALRVRNSPLTPEEVSSVFWQTCKAVQALHTLEQPIIHRDLKIENLLLTADGVIKLCDFGSATTQQYFPGPDWTASQRGLLEEEMAKHTTPVYRAPEMIDTWSNYPITTAADIWALGCVLYVLCYQTHPFEDGAKLRIINGNFSLPSNDGRYDIFHDIIRGMLKVDPRARLTISEVLDRLAAIGETRGYQMKCGLKVNLPSQSAMPPPSARPSASLHHIATHPAPSMHSTTSSQPTMGLLSSLKGGAGSLFKNLKDTSTKVMQTVQQSMARSELDLSYVTSRLIVTSFPAEGIESAYRHHIDDVRNALDTRHGSHYAVYNVSGRSYASTKFNNLICCGWPQRQAPSLRTLYALCKSMYNYLDRDTKNVCVLHCMDGKASSAVVVAALFLYTQLFRSIEEALQMFAVKRNPPGLNASQYRYLNYYMSLLVEPHPIRPHHKPVTLATLTLSPVPIFTKNRDGCRPYVEIFQGDQRLLSTLTEYERMRVYHVSENKVTLQLNTTVCGDITVVVYHARNTLGGVVQGRPAGLKICQFQIHTGFIHEEETTLRLPRNQLDEVAITTEGGDLHGPNFMASLSFFVLDQERTVQPEPWGAGDNSVKNAMVLFTSREEINEVFDTFCDATGNNANDVETACKSVPVRDTDQYAAEKIYTPIVASTSPIRPSSPVQEINVDLLNLGSESTSSVLVSNHSSGVEEGELLNLSSQTSSNLLVGSQGGGNGDFLQDLLQTSKETSPATSTFVSSSTPANPFFTLDPFDPLVGAPAGVTAAPNNLSSSNSIGNFATVQQSQPSDESLMGNWDSILKQTPTSGSRPMTLPSIPRNSSTPNLEAKAKDPLADFGNLIGLAGTANSNATRTPTWGSSVKPIPPMNIGLANPPTGFSNFPTVAAGTSLTSPSTSLSGSPLHKPPTMWSNTNTIPQQASRSNPVSNSSTSTSTSMQQPVKTPGEGQPDYSRTNFDSVFGRSDYTKGGGGLPRPKVAGDMFGDLLGTQGFDFSSTKKDSGPKTINAMRKEELAKDIDPDKMKIMEWTEGKQRNIRALLCSLHTVLWEGTKWQDVGMHQLVSHTDVKKMYRKACLAVHPDKQSGTDNEKIAKMIFMELNDAWSEFENDVTQQNMFR</sequence>
<evidence type="ECO:0000256" key="12">
    <source>
        <dbReference type="ARBA" id="ARBA00023329"/>
    </source>
</evidence>
<dbReference type="GO" id="GO:0005737">
    <property type="term" value="C:cytoplasm"/>
    <property type="evidence" value="ECO:0000318"/>
    <property type="project" value="GO_Central"/>
</dbReference>
<dbReference type="OrthoDB" id="1717591at2759"/>
<evidence type="ECO:0000256" key="13">
    <source>
        <dbReference type="ARBA" id="ARBA00064305"/>
    </source>
</evidence>
<dbReference type="InterPro" id="IPR029021">
    <property type="entry name" value="Prot-tyrosine_phosphatase-like"/>
</dbReference>
<dbReference type="InterPro" id="IPR017441">
    <property type="entry name" value="Protein_kinase_ATP_BS"/>
</dbReference>
<evidence type="ECO:0000256" key="9">
    <source>
        <dbReference type="ARBA" id="ARBA00022912"/>
    </source>
</evidence>
<dbReference type="SUPFAM" id="SSF49562">
    <property type="entry name" value="C2 domain (Calcium/lipid-binding domain, CaLB)"/>
    <property type="match status" value="1"/>
</dbReference>
<accession>E9GV68</accession>
<keyword evidence="6 16" id="KW-0547">Nucleotide-binding</keyword>
<dbReference type="FunFam" id="2.60.40.1110:FF:000001">
    <property type="entry name" value="cyclin-G-associated kinase isoform X2"/>
    <property type="match status" value="1"/>
</dbReference>
<evidence type="ECO:0000256" key="17">
    <source>
        <dbReference type="SAM" id="MobiDB-lite"/>
    </source>
</evidence>
<evidence type="ECO:0000256" key="4">
    <source>
        <dbReference type="ARBA" id="ARBA00022553"/>
    </source>
</evidence>
<dbReference type="Gene3D" id="2.60.40.1110">
    <property type="match status" value="1"/>
</dbReference>
<evidence type="ECO:0000313" key="24">
    <source>
        <dbReference type="Proteomes" id="UP000000305"/>
    </source>
</evidence>
<dbReference type="eggNOG" id="KOG0431">
    <property type="taxonomic scope" value="Eukaryota"/>
</dbReference>
<dbReference type="eggNOG" id="KOG2283">
    <property type="taxonomic scope" value="Eukaryota"/>
</dbReference>
<feature type="domain" description="Tyrosine specific protein phosphatases" evidence="19">
    <location>
        <begin position="446"/>
        <end position="517"/>
    </location>
</feature>
<evidence type="ECO:0000256" key="11">
    <source>
        <dbReference type="ARBA" id="ARBA00023186"/>
    </source>
</evidence>
<keyword evidence="11" id="KW-0143">Chaperone</keyword>
<dbReference type="Proteomes" id="UP000000305">
    <property type="component" value="Unassembled WGS sequence"/>
</dbReference>
<dbReference type="PROSITE" id="PS00108">
    <property type="entry name" value="PROTEIN_KINASE_ST"/>
    <property type="match status" value="1"/>
</dbReference>
<gene>
    <name evidence="23" type="ORF">DAPPUDRAFT_213883</name>
</gene>
<dbReference type="Gene3D" id="1.10.510.10">
    <property type="entry name" value="Transferase(Phosphotransferase) domain 1"/>
    <property type="match status" value="1"/>
</dbReference>
<organism evidence="23 24">
    <name type="scientific">Daphnia pulex</name>
    <name type="common">Water flea</name>
    <dbReference type="NCBI Taxonomy" id="6669"/>
    <lineage>
        <taxon>Eukaryota</taxon>
        <taxon>Metazoa</taxon>
        <taxon>Ecdysozoa</taxon>
        <taxon>Arthropoda</taxon>
        <taxon>Crustacea</taxon>
        <taxon>Branchiopoda</taxon>
        <taxon>Diplostraca</taxon>
        <taxon>Cladocera</taxon>
        <taxon>Anomopoda</taxon>
        <taxon>Daphniidae</taxon>
        <taxon>Daphnia</taxon>
    </lineage>
</organism>
<proteinExistence type="inferred from homology"/>
<evidence type="ECO:0000256" key="1">
    <source>
        <dbReference type="ARBA" id="ARBA00004132"/>
    </source>
</evidence>
<feature type="compositionally biased region" description="Low complexity" evidence="17">
    <location>
        <begin position="1019"/>
        <end position="1034"/>
    </location>
</feature>
<dbReference type="FunFam" id="3.90.190.10:FF:000255">
    <property type="entry name" value="putative tyrosine-protein phosphatase auxilin"/>
    <property type="match status" value="1"/>
</dbReference>
<dbReference type="PROSITE" id="PS51182">
    <property type="entry name" value="C2_TENSIN"/>
    <property type="match status" value="1"/>
</dbReference>
<dbReference type="Pfam" id="PF10409">
    <property type="entry name" value="PTEN_C2"/>
    <property type="match status" value="1"/>
</dbReference>
<feature type="region of interest" description="Disordered" evidence="17">
    <location>
        <begin position="903"/>
        <end position="925"/>
    </location>
</feature>
<dbReference type="FunFam" id="1.10.287.110:FF:000002">
    <property type="entry name" value="putative tyrosine-protein phosphatase auxilin isoform X2"/>
    <property type="match status" value="1"/>
</dbReference>
<keyword evidence="5" id="KW-0677">Repeat</keyword>
<reference evidence="23 24" key="1">
    <citation type="journal article" date="2011" name="Science">
        <title>The ecoresponsive genome of Daphnia pulex.</title>
        <authorList>
            <person name="Colbourne J.K."/>
            <person name="Pfrender M.E."/>
            <person name="Gilbert D."/>
            <person name="Thomas W.K."/>
            <person name="Tucker A."/>
            <person name="Oakley T.H."/>
            <person name="Tokishita S."/>
            <person name="Aerts A."/>
            <person name="Arnold G.J."/>
            <person name="Basu M.K."/>
            <person name="Bauer D.J."/>
            <person name="Caceres C.E."/>
            <person name="Carmel L."/>
            <person name="Casola C."/>
            <person name="Choi J.H."/>
            <person name="Detter J.C."/>
            <person name="Dong Q."/>
            <person name="Dusheyko S."/>
            <person name="Eads B.D."/>
            <person name="Frohlich T."/>
            <person name="Geiler-Samerotte K.A."/>
            <person name="Gerlach D."/>
            <person name="Hatcher P."/>
            <person name="Jogdeo S."/>
            <person name="Krijgsveld J."/>
            <person name="Kriventseva E.V."/>
            <person name="Kultz D."/>
            <person name="Laforsch C."/>
            <person name="Lindquist E."/>
            <person name="Lopez J."/>
            <person name="Manak J.R."/>
            <person name="Muller J."/>
            <person name="Pangilinan J."/>
            <person name="Patwardhan R.P."/>
            <person name="Pitluck S."/>
            <person name="Pritham E.J."/>
            <person name="Rechtsteiner A."/>
            <person name="Rho M."/>
            <person name="Rogozin I.B."/>
            <person name="Sakarya O."/>
            <person name="Salamov A."/>
            <person name="Schaack S."/>
            <person name="Shapiro H."/>
            <person name="Shiga Y."/>
            <person name="Skalitzky C."/>
            <person name="Smith Z."/>
            <person name="Souvorov A."/>
            <person name="Sung W."/>
            <person name="Tang Z."/>
            <person name="Tsuchiya D."/>
            <person name="Tu H."/>
            <person name="Vos H."/>
            <person name="Wang M."/>
            <person name="Wolf Y.I."/>
            <person name="Yamagata H."/>
            <person name="Yamada T."/>
            <person name="Ye Y."/>
            <person name="Shaw J.R."/>
            <person name="Andrews J."/>
            <person name="Crease T.J."/>
            <person name="Tang H."/>
            <person name="Lucas S.M."/>
            <person name="Robertson H.M."/>
            <person name="Bork P."/>
            <person name="Koonin E.V."/>
            <person name="Zdobnov E.M."/>
            <person name="Grigoriev I.V."/>
            <person name="Lynch M."/>
            <person name="Boore J.L."/>
        </authorList>
    </citation>
    <scope>NUCLEOTIDE SEQUENCE [LARGE SCALE GENOMIC DNA]</scope>
</reference>
<dbReference type="EC" id="2.7.11.13" evidence="3"/>
<dbReference type="InterPro" id="IPR000387">
    <property type="entry name" value="Tyr_Pase_dom"/>
</dbReference>
<dbReference type="InterPro" id="IPR011009">
    <property type="entry name" value="Kinase-like_dom_sf"/>
</dbReference>
<dbReference type="InterPro" id="IPR001623">
    <property type="entry name" value="DnaJ_domain"/>
</dbReference>
<evidence type="ECO:0000256" key="10">
    <source>
        <dbReference type="ARBA" id="ARBA00023036"/>
    </source>
</evidence>
<dbReference type="InterPro" id="IPR036869">
    <property type="entry name" value="J_dom_sf"/>
</dbReference>
<dbReference type="SUPFAM" id="SSF52799">
    <property type="entry name" value="(Phosphotyrosine protein) phosphatases II"/>
    <property type="match status" value="1"/>
</dbReference>
<name>E9GV68_DAPPU</name>
<feature type="compositionally biased region" description="Polar residues" evidence="17">
    <location>
        <begin position="1007"/>
        <end position="1018"/>
    </location>
</feature>
<dbReference type="InterPro" id="IPR029023">
    <property type="entry name" value="Tensin_phosphatase"/>
</dbReference>
<dbReference type="GO" id="GO:0030136">
    <property type="term" value="C:clathrin-coated vesicle"/>
    <property type="evidence" value="ECO:0007669"/>
    <property type="project" value="UniProtKB-SubCell"/>
</dbReference>
<dbReference type="GO" id="GO:0030276">
    <property type="term" value="F:clathrin binding"/>
    <property type="evidence" value="ECO:0000318"/>
    <property type="project" value="GO_Central"/>
</dbReference>
<dbReference type="EMBL" id="GL732567">
    <property type="protein sequence ID" value="EFX76608.1"/>
    <property type="molecule type" value="Genomic_DNA"/>
</dbReference>
<dbReference type="SUPFAM" id="SSF56112">
    <property type="entry name" value="Protein kinase-like (PK-like)"/>
    <property type="match status" value="1"/>
</dbReference>
<feature type="domain" description="Phosphatase tensin-type" evidence="21">
    <location>
        <begin position="363"/>
        <end position="529"/>
    </location>
</feature>
<evidence type="ECO:0000256" key="16">
    <source>
        <dbReference type="PROSITE-ProRule" id="PRU10141"/>
    </source>
</evidence>
<dbReference type="KEGG" id="dpx:DAPPUDRAFT_213883"/>
<dbReference type="GO" id="GO:0017124">
    <property type="term" value="F:SH3 domain binding"/>
    <property type="evidence" value="ECO:0007669"/>
    <property type="project" value="UniProtKB-KW"/>
</dbReference>
<dbReference type="PROSITE" id="PS50056">
    <property type="entry name" value="TYR_PHOSPHATASE_2"/>
    <property type="match status" value="1"/>
</dbReference>
<comment type="similarity">
    <text evidence="2">Belongs to the protein kinase superfamily. AGC Ser/Thr protein kinase family. PKC subfamily.</text>
</comment>
<dbReference type="GO" id="GO:0072318">
    <property type="term" value="P:clathrin coat disassembly"/>
    <property type="evidence" value="ECO:0000318"/>
    <property type="project" value="GO_Central"/>
</dbReference>
<dbReference type="InParanoid" id="E9GV68"/>
<dbReference type="Gene3D" id="1.10.287.110">
    <property type="entry name" value="DnaJ domain"/>
    <property type="match status" value="1"/>
</dbReference>
<keyword evidence="24" id="KW-1185">Reference proteome</keyword>
<dbReference type="Gene3D" id="3.90.190.10">
    <property type="entry name" value="Protein tyrosine phosphatase superfamily"/>
    <property type="match status" value="1"/>
</dbReference>
<evidence type="ECO:0000256" key="14">
    <source>
        <dbReference type="ARBA" id="ARBA00069335"/>
    </source>
</evidence>
<dbReference type="CDD" id="cd06257">
    <property type="entry name" value="DnaJ"/>
    <property type="match status" value="1"/>
</dbReference>
<evidence type="ECO:0000259" key="19">
    <source>
        <dbReference type="PROSITE" id="PS50056"/>
    </source>
</evidence>
<evidence type="ECO:0000256" key="7">
    <source>
        <dbReference type="ARBA" id="ARBA00022801"/>
    </source>
</evidence>
<dbReference type="STRING" id="6669.E9GV68"/>
<keyword evidence="9" id="KW-0904">Protein phosphatase</keyword>
<dbReference type="SMART" id="SM01326">
    <property type="entry name" value="PTEN_C2"/>
    <property type="match status" value="1"/>
</dbReference>
<evidence type="ECO:0000256" key="6">
    <source>
        <dbReference type="ARBA" id="ARBA00022741"/>
    </source>
</evidence>
<evidence type="ECO:0000256" key="3">
    <source>
        <dbReference type="ARBA" id="ARBA00012429"/>
    </source>
</evidence>
<feature type="binding site" evidence="16">
    <location>
        <position position="38"/>
    </location>
    <ligand>
        <name>ATP</name>
        <dbReference type="ChEBI" id="CHEBI:30616"/>
    </ligand>
</feature>
<evidence type="ECO:0000256" key="8">
    <source>
        <dbReference type="ARBA" id="ARBA00022840"/>
    </source>
</evidence>
<dbReference type="PANTHER" id="PTHR22967">
    <property type="entry name" value="SERINE/THREONINE PROTEIN KINASE"/>
    <property type="match status" value="1"/>
</dbReference>
<keyword evidence="12" id="KW-0968">Cytoplasmic vesicle</keyword>
<dbReference type="PROSITE" id="PS00107">
    <property type="entry name" value="PROTEIN_KINASE_ATP"/>
    <property type="match status" value="1"/>
</dbReference>
<feature type="domain" description="Protein kinase" evidence="18">
    <location>
        <begin position="9"/>
        <end position="281"/>
    </location>
</feature>